<dbReference type="SUPFAM" id="SSF51316">
    <property type="entry name" value="Mss4-like"/>
    <property type="match status" value="1"/>
</dbReference>
<comment type="function">
    <text evidence="6">Has an important function as a repair enzyme for proteins that have been inactivated by oxidation. Catalyzes the reversible oxidation-reduction of methionine sulfoxide in proteins to methionine.</text>
</comment>
<dbReference type="NCBIfam" id="TIGR00357">
    <property type="entry name" value="peptide-methionine (R)-S-oxide reductase MsrB"/>
    <property type="match status" value="1"/>
</dbReference>
<dbReference type="InterPro" id="IPR011057">
    <property type="entry name" value="Mss4-like_sf"/>
</dbReference>
<dbReference type="EC" id="1.8.4.11" evidence="6"/>
<dbReference type="Gene3D" id="2.170.150.20">
    <property type="entry name" value="Peptide methionine sulfoxide reductase"/>
    <property type="match status" value="1"/>
</dbReference>
<evidence type="ECO:0000256" key="5">
    <source>
        <dbReference type="ARBA" id="ARBA00048782"/>
    </source>
</evidence>
<evidence type="ECO:0000256" key="4">
    <source>
        <dbReference type="ARBA" id="ARBA00048488"/>
    </source>
</evidence>
<evidence type="ECO:0000256" key="6">
    <source>
        <dbReference type="HAMAP-Rule" id="MF_01401"/>
    </source>
</evidence>
<dbReference type="Pfam" id="PF01625">
    <property type="entry name" value="PMSR"/>
    <property type="match status" value="1"/>
</dbReference>
<dbReference type="GO" id="GO:0033743">
    <property type="term" value="F:peptide-methionine (R)-S-oxide reductase activity"/>
    <property type="evidence" value="ECO:0007669"/>
    <property type="project" value="UniProtKB-EC"/>
</dbReference>
<feature type="domain" description="MsrB" evidence="7">
    <location>
        <begin position="181"/>
        <end position="301"/>
    </location>
</feature>
<dbReference type="InterPro" id="IPR002569">
    <property type="entry name" value="Met_Sox_Rdtase_MsrA_dom"/>
</dbReference>
<dbReference type="PROSITE" id="PS51790">
    <property type="entry name" value="MSRB"/>
    <property type="match status" value="1"/>
</dbReference>
<protein>
    <recommendedName>
        <fullName evidence="6">Peptide methionine sulfoxide reductase MsrA</fullName>
        <shortName evidence="6">Protein-methionine-S-oxide reductase</shortName>
        <ecNumber evidence="6">1.8.4.11</ecNumber>
    </recommendedName>
    <alternativeName>
        <fullName evidence="6">Peptide-methionine (S)-S-oxide reductase</fullName>
        <shortName evidence="6">Peptide Met(O) reductase</shortName>
    </alternativeName>
</protein>
<dbReference type="SUPFAM" id="SSF55068">
    <property type="entry name" value="Peptide methionine sulfoxide reductase"/>
    <property type="match status" value="1"/>
</dbReference>
<dbReference type="InterPro" id="IPR036509">
    <property type="entry name" value="Met_Sox_Rdtase_MsrA_sf"/>
</dbReference>
<dbReference type="PANTHER" id="PTHR42799">
    <property type="entry name" value="MITOCHONDRIAL PEPTIDE METHIONINE SULFOXIDE REDUCTASE"/>
    <property type="match status" value="1"/>
</dbReference>
<evidence type="ECO:0000256" key="1">
    <source>
        <dbReference type="ARBA" id="ARBA00023002"/>
    </source>
</evidence>
<dbReference type="Gene3D" id="3.30.1060.10">
    <property type="entry name" value="Peptide methionine sulphoxide reductase MsrA"/>
    <property type="match status" value="1"/>
</dbReference>
<dbReference type="PROSITE" id="PS51257">
    <property type="entry name" value="PROKAR_LIPOPROTEIN"/>
    <property type="match status" value="1"/>
</dbReference>
<dbReference type="RefSeq" id="WP_271191792.1">
    <property type="nucleotide sequence ID" value="NZ_CP115667.1"/>
</dbReference>
<sequence length="317" mass="36070">MKINQMGSQNVQTLYLAGGCFWGVEGYFKKLHGVLTTTVGYANGKTEATDYHALAVTDHAETLKVRYDAYKISLEELLDHFFRIIDPTTINKQGNDVGRQYRTGIYSEDGRVLERAREIIEEKQKDYERTIRVEVAPLLHFIEAEDYHQDYLDKNPGGYCHINLALADEPLDYPKKEPESDAALKARIGDVAYDVVKHAGTERPFTSRYDKFDEEGIYVDIVTGEPLYSSRDKYDAGCGWPSFTKPIVSGANEYRDDYSFGHRTEVRSTASHLGHVFEDGPAETGHLRYCINGAALEFISYDEMDEKGYGNYKKYVK</sequence>
<keyword evidence="9" id="KW-1185">Reference proteome</keyword>
<evidence type="ECO:0000313" key="8">
    <source>
        <dbReference type="EMBL" id="WBW50260.1"/>
    </source>
</evidence>
<organism evidence="8 9">
    <name type="scientific">Peptoniphilus equinus</name>
    <dbReference type="NCBI Taxonomy" id="3016343"/>
    <lineage>
        <taxon>Bacteria</taxon>
        <taxon>Bacillati</taxon>
        <taxon>Bacillota</taxon>
        <taxon>Tissierellia</taxon>
        <taxon>Tissierellales</taxon>
        <taxon>Peptoniphilaceae</taxon>
        <taxon>Peptoniphilus</taxon>
    </lineage>
</organism>
<evidence type="ECO:0000256" key="2">
    <source>
        <dbReference type="ARBA" id="ARBA00023268"/>
    </source>
</evidence>
<reference evidence="8 9" key="1">
    <citation type="submission" date="2023-01" db="EMBL/GenBank/DDBJ databases">
        <authorList>
            <person name="Lee S.H."/>
            <person name="Jung H.S."/>
            <person name="Yun J.U."/>
        </authorList>
    </citation>
    <scope>NUCLEOTIDE SEQUENCE [LARGE SCALE GENOMIC DNA]</scope>
    <source>
        <strain evidence="8 9">CBA3646</strain>
    </source>
</reference>
<evidence type="ECO:0000256" key="3">
    <source>
        <dbReference type="ARBA" id="ARBA00047806"/>
    </source>
</evidence>
<dbReference type="HAMAP" id="MF_01401">
    <property type="entry name" value="MsrA"/>
    <property type="match status" value="1"/>
</dbReference>
<keyword evidence="1 6" id="KW-0560">Oxidoreductase</keyword>
<comment type="catalytic activity">
    <reaction evidence="5 6">
        <text>[thioredoxin]-disulfide + L-methionine + H2O = L-methionine (S)-S-oxide + [thioredoxin]-dithiol</text>
        <dbReference type="Rhea" id="RHEA:19993"/>
        <dbReference type="Rhea" id="RHEA-COMP:10698"/>
        <dbReference type="Rhea" id="RHEA-COMP:10700"/>
        <dbReference type="ChEBI" id="CHEBI:15377"/>
        <dbReference type="ChEBI" id="CHEBI:29950"/>
        <dbReference type="ChEBI" id="CHEBI:50058"/>
        <dbReference type="ChEBI" id="CHEBI:57844"/>
        <dbReference type="ChEBI" id="CHEBI:58772"/>
        <dbReference type="EC" id="1.8.4.11"/>
    </reaction>
</comment>
<gene>
    <name evidence="8" type="primary">msrB</name>
    <name evidence="6" type="synonym">msrA</name>
    <name evidence="8" type="ORF">O6R05_01575</name>
</gene>
<evidence type="ECO:0000313" key="9">
    <source>
        <dbReference type="Proteomes" id="UP001210339"/>
    </source>
</evidence>
<comment type="catalytic activity">
    <reaction evidence="4">
        <text>L-methionyl-[protein] + [thioredoxin]-disulfide + H2O = L-methionyl-(R)-S-oxide-[protein] + [thioredoxin]-dithiol</text>
        <dbReference type="Rhea" id="RHEA:24164"/>
        <dbReference type="Rhea" id="RHEA-COMP:10698"/>
        <dbReference type="Rhea" id="RHEA-COMP:10700"/>
        <dbReference type="Rhea" id="RHEA-COMP:12313"/>
        <dbReference type="Rhea" id="RHEA-COMP:12314"/>
        <dbReference type="ChEBI" id="CHEBI:15377"/>
        <dbReference type="ChEBI" id="CHEBI:16044"/>
        <dbReference type="ChEBI" id="CHEBI:29950"/>
        <dbReference type="ChEBI" id="CHEBI:45764"/>
        <dbReference type="ChEBI" id="CHEBI:50058"/>
        <dbReference type="EC" id="1.8.4.12"/>
    </reaction>
</comment>
<feature type="active site" evidence="6">
    <location>
        <position position="20"/>
    </location>
</feature>
<dbReference type="EMBL" id="CP115667">
    <property type="protein sequence ID" value="WBW50260.1"/>
    <property type="molecule type" value="Genomic_DNA"/>
</dbReference>
<proteinExistence type="inferred from homology"/>
<keyword evidence="2" id="KW-0511">Multifunctional enzyme</keyword>
<dbReference type="Proteomes" id="UP001210339">
    <property type="component" value="Chromosome"/>
</dbReference>
<dbReference type="PANTHER" id="PTHR42799:SF2">
    <property type="entry name" value="MITOCHONDRIAL PEPTIDE METHIONINE SULFOXIDE REDUCTASE"/>
    <property type="match status" value="1"/>
</dbReference>
<name>A0ABY7QW36_9FIRM</name>
<dbReference type="InterPro" id="IPR050162">
    <property type="entry name" value="MsrA_MetSO_reductase"/>
</dbReference>
<accession>A0ABY7QW36</accession>
<comment type="similarity">
    <text evidence="6">Belongs to the MsrA Met sulfoxide reductase family.</text>
</comment>
<dbReference type="NCBIfam" id="TIGR00401">
    <property type="entry name" value="msrA"/>
    <property type="match status" value="1"/>
</dbReference>
<dbReference type="InterPro" id="IPR002579">
    <property type="entry name" value="Met_Sox_Rdtase_MsrB_dom"/>
</dbReference>
<evidence type="ECO:0000259" key="7">
    <source>
        <dbReference type="PROSITE" id="PS51790"/>
    </source>
</evidence>
<comment type="catalytic activity">
    <reaction evidence="3 6">
        <text>L-methionyl-[protein] + [thioredoxin]-disulfide + H2O = L-methionyl-(S)-S-oxide-[protein] + [thioredoxin]-dithiol</text>
        <dbReference type="Rhea" id="RHEA:14217"/>
        <dbReference type="Rhea" id="RHEA-COMP:10698"/>
        <dbReference type="Rhea" id="RHEA-COMP:10700"/>
        <dbReference type="Rhea" id="RHEA-COMP:12313"/>
        <dbReference type="Rhea" id="RHEA-COMP:12315"/>
        <dbReference type="ChEBI" id="CHEBI:15377"/>
        <dbReference type="ChEBI" id="CHEBI:16044"/>
        <dbReference type="ChEBI" id="CHEBI:29950"/>
        <dbReference type="ChEBI" id="CHEBI:44120"/>
        <dbReference type="ChEBI" id="CHEBI:50058"/>
        <dbReference type="EC" id="1.8.4.11"/>
    </reaction>
</comment>
<dbReference type="Pfam" id="PF01641">
    <property type="entry name" value="SelR"/>
    <property type="match status" value="1"/>
</dbReference>